<reference evidence="6 7" key="1">
    <citation type="submission" date="2018-04" db="EMBL/GenBank/DDBJ databases">
        <title>Genomic Encyclopedia of Archaeal and Bacterial Type Strains, Phase II (KMG-II): from individual species to whole genera.</title>
        <authorList>
            <person name="Goeker M."/>
        </authorList>
    </citation>
    <scope>NUCLEOTIDE SEQUENCE [LARGE SCALE GENOMIC DNA]</scope>
    <source>
        <strain evidence="6 7">DSM 45169</strain>
    </source>
</reference>
<feature type="transmembrane region" description="Helical" evidence="5">
    <location>
        <begin position="31"/>
        <end position="56"/>
    </location>
</feature>
<feature type="transmembrane region" description="Helical" evidence="5">
    <location>
        <begin position="116"/>
        <end position="139"/>
    </location>
</feature>
<evidence type="ECO:0000256" key="4">
    <source>
        <dbReference type="ARBA" id="ARBA00023136"/>
    </source>
</evidence>
<dbReference type="OrthoDB" id="1809613at2"/>
<evidence type="ECO:0000313" key="6">
    <source>
        <dbReference type="EMBL" id="PTM58153.1"/>
    </source>
</evidence>
<accession>A0A2T4Z8C8</accession>
<evidence type="ECO:0000256" key="1">
    <source>
        <dbReference type="ARBA" id="ARBA00004141"/>
    </source>
</evidence>
<dbReference type="Proteomes" id="UP000241639">
    <property type="component" value="Unassembled WGS sequence"/>
</dbReference>
<dbReference type="GO" id="GO:0016020">
    <property type="term" value="C:membrane"/>
    <property type="evidence" value="ECO:0007669"/>
    <property type="project" value="UniProtKB-SubCell"/>
</dbReference>
<sequence>MNWMDFIIVLLLVGALIQGYRKGLIKEAFSLLGVIVALYLAWKFSGALAESLAGIIPLPDSFSEGLLGLLPIEQALYTLLAFFLIFVIVRILLRFLSAALAQLVKIPVLAQVNGVGGAALGFLKAFLIILVTVNLLALLPWKSGQEVVAGSGLSQGMLELTPDWQLQKGETDNAK</sequence>
<evidence type="ECO:0000313" key="7">
    <source>
        <dbReference type="Proteomes" id="UP000241639"/>
    </source>
</evidence>
<keyword evidence="2 5" id="KW-0812">Transmembrane</keyword>
<dbReference type="PANTHER" id="PTHR37306:SF1">
    <property type="entry name" value="COLICIN V PRODUCTION PROTEIN"/>
    <property type="match status" value="1"/>
</dbReference>
<dbReference type="EMBL" id="PZZP01000001">
    <property type="protein sequence ID" value="PTM58153.1"/>
    <property type="molecule type" value="Genomic_DNA"/>
</dbReference>
<protein>
    <submittedName>
        <fullName evidence="6">Putative membrane protein required for colicin V production</fullName>
    </submittedName>
</protein>
<dbReference type="InterPro" id="IPR003825">
    <property type="entry name" value="Colicin-V_CvpA"/>
</dbReference>
<proteinExistence type="predicted"/>
<name>A0A2T4Z8C8_9BACL</name>
<evidence type="ECO:0000256" key="5">
    <source>
        <dbReference type="SAM" id="Phobius"/>
    </source>
</evidence>
<organism evidence="6 7">
    <name type="scientific">Desmospora activa DSM 45169</name>
    <dbReference type="NCBI Taxonomy" id="1121389"/>
    <lineage>
        <taxon>Bacteria</taxon>
        <taxon>Bacillati</taxon>
        <taxon>Bacillota</taxon>
        <taxon>Bacilli</taxon>
        <taxon>Bacillales</taxon>
        <taxon>Thermoactinomycetaceae</taxon>
        <taxon>Desmospora</taxon>
    </lineage>
</organism>
<dbReference type="AlphaFoldDB" id="A0A2T4Z8C8"/>
<evidence type="ECO:0000256" key="3">
    <source>
        <dbReference type="ARBA" id="ARBA00022989"/>
    </source>
</evidence>
<dbReference type="PANTHER" id="PTHR37306">
    <property type="entry name" value="COLICIN V PRODUCTION PROTEIN"/>
    <property type="match status" value="1"/>
</dbReference>
<keyword evidence="4 5" id="KW-0472">Membrane</keyword>
<dbReference type="GO" id="GO:0009403">
    <property type="term" value="P:toxin biosynthetic process"/>
    <property type="evidence" value="ECO:0007669"/>
    <property type="project" value="InterPro"/>
</dbReference>
<comment type="caution">
    <text evidence="6">The sequence shown here is derived from an EMBL/GenBank/DDBJ whole genome shotgun (WGS) entry which is preliminary data.</text>
</comment>
<gene>
    <name evidence="6" type="ORF">C8J48_0731</name>
</gene>
<dbReference type="Pfam" id="PF02674">
    <property type="entry name" value="Colicin_V"/>
    <property type="match status" value="1"/>
</dbReference>
<keyword evidence="7" id="KW-1185">Reference proteome</keyword>
<dbReference type="RefSeq" id="WP_107724994.1">
    <property type="nucleotide sequence ID" value="NZ_PZZP01000001.1"/>
</dbReference>
<feature type="transmembrane region" description="Helical" evidence="5">
    <location>
        <begin position="76"/>
        <end position="96"/>
    </location>
</feature>
<comment type="subcellular location">
    <subcellularLocation>
        <location evidence="1">Membrane</location>
        <topology evidence="1">Multi-pass membrane protein</topology>
    </subcellularLocation>
</comment>
<keyword evidence="3 5" id="KW-1133">Transmembrane helix</keyword>
<evidence type="ECO:0000256" key="2">
    <source>
        <dbReference type="ARBA" id="ARBA00022692"/>
    </source>
</evidence>